<evidence type="ECO:0000313" key="1">
    <source>
        <dbReference type="EMBL" id="CAE2254571.1"/>
    </source>
</evidence>
<dbReference type="SUPFAM" id="SSF48452">
    <property type="entry name" value="TPR-like"/>
    <property type="match status" value="1"/>
</dbReference>
<gene>
    <name evidence="1" type="ORF">OAUR00152_LOCUS23183</name>
</gene>
<proteinExistence type="predicted"/>
<sequence>MASGAQLSQLWSKFYDEAVGVADCGASPSAGSSTSPDLQHKKKVVATLDGLVKILFGLDTGNKAAVVSHGDGALELIVALTRSADVLPQRQNQGTRDDNNIESQVLMSSFKAIKACLVRNPVGRSRVRAAGVFDLINEALTNNNSAVLIEEILTSLAAACLGDDLNALQASVQLRGHVDRAASLADGSAEGLKQKTSYLRALFDAVTKEQKEFIEVISVSQRDFFSDVKIAELELRNGNKAVGEEKFEVALSHYDRAMDRIETKNFQSATKLLNSLCCHVCWNRANVRFKLGQSEEALSDIDVLLQNEVPADIAGCAQKLRANALRALGRDQEAQEAAGKALVINPGDKELRERMANHKLE</sequence>
<dbReference type="InterPro" id="IPR011990">
    <property type="entry name" value="TPR-like_helical_dom_sf"/>
</dbReference>
<protein>
    <recommendedName>
        <fullName evidence="2">Protein unc-45 homolog B</fullName>
    </recommendedName>
</protein>
<organism evidence="1">
    <name type="scientific">Odontella aurita</name>
    <dbReference type="NCBI Taxonomy" id="265563"/>
    <lineage>
        <taxon>Eukaryota</taxon>
        <taxon>Sar</taxon>
        <taxon>Stramenopiles</taxon>
        <taxon>Ochrophyta</taxon>
        <taxon>Bacillariophyta</taxon>
        <taxon>Mediophyceae</taxon>
        <taxon>Biddulphiophycidae</taxon>
        <taxon>Eupodiscales</taxon>
        <taxon>Odontellaceae</taxon>
        <taxon>Odontella</taxon>
    </lineage>
</organism>
<dbReference type="Gene3D" id="1.25.40.10">
    <property type="entry name" value="Tetratricopeptide repeat domain"/>
    <property type="match status" value="1"/>
</dbReference>
<accession>A0A7S4MYN4</accession>
<dbReference type="EMBL" id="HBKQ01033844">
    <property type="protein sequence ID" value="CAE2254571.1"/>
    <property type="molecule type" value="Transcribed_RNA"/>
</dbReference>
<name>A0A7S4MYN4_9STRA</name>
<dbReference type="AlphaFoldDB" id="A0A7S4MYN4"/>
<evidence type="ECO:0008006" key="2">
    <source>
        <dbReference type="Google" id="ProtNLM"/>
    </source>
</evidence>
<reference evidence="1" key="1">
    <citation type="submission" date="2021-01" db="EMBL/GenBank/DDBJ databases">
        <authorList>
            <person name="Corre E."/>
            <person name="Pelletier E."/>
            <person name="Niang G."/>
            <person name="Scheremetjew M."/>
            <person name="Finn R."/>
            <person name="Kale V."/>
            <person name="Holt S."/>
            <person name="Cochrane G."/>
            <person name="Meng A."/>
            <person name="Brown T."/>
            <person name="Cohen L."/>
        </authorList>
    </citation>
    <scope>NUCLEOTIDE SEQUENCE</scope>
    <source>
        <strain evidence="1">Isolate 1302-5</strain>
    </source>
</reference>